<accession>A0A7W5AS58</accession>
<gene>
    <name evidence="1" type="ORF">FHR83_008721</name>
</gene>
<dbReference type="EMBL" id="JACHXF010000031">
    <property type="protein sequence ID" value="MBB3100994.1"/>
    <property type="molecule type" value="Genomic_DNA"/>
</dbReference>
<reference evidence="1 2" key="1">
    <citation type="submission" date="2020-08" db="EMBL/GenBank/DDBJ databases">
        <title>Genomic Encyclopedia of Type Strains, Phase III (KMG-III): the genomes of soil and plant-associated and newly described type strains.</title>
        <authorList>
            <person name="Whitman W."/>
        </authorList>
    </citation>
    <scope>NUCLEOTIDE SEQUENCE [LARGE SCALE GENOMIC DNA]</scope>
    <source>
        <strain evidence="1 2">CECT 3287</strain>
    </source>
</reference>
<evidence type="ECO:0000313" key="1">
    <source>
        <dbReference type="EMBL" id="MBB3100994.1"/>
    </source>
</evidence>
<comment type="caution">
    <text evidence="1">The sequence shown here is derived from an EMBL/GenBank/DDBJ whole genome shotgun (WGS) entry which is preliminary data.</text>
</comment>
<dbReference type="InterPro" id="IPR011990">
    <property type="entry name" value="TPR-like_helical_dom_sf"/>
</dbReference>
<keyword evidence="2" id="KW-1185">Reference proteome</keyword>
<organism evidence="1 2">
    <name type="scientific">Actinoplanes campanulatus</name>
    <dbReference type="NCBI Taxonomy" id="113559"/>
    <lineage>
        <taxon>Bacteria</taxon>
        <taxon>Bacillati</taxon>
        <taxon>Actinomycetota</taxon>
        <taxon>Actinomycetes</taxon>
        <taxon>Micromonosporales</taxon>
        <taxon>Micromonosporaceae</taxon>
        <taxon>Actinoplanes</taxon>
    </lineage>
</organism>
<dbReference type="SUPFAM" id="SSF48452">
    <property type="entry name" value="TPR-like"/>
    <property type="match status" value="1"/>
</dbReference>
<dbReference type="SUPFAM" id="SSF81901">
    <property type="entry name" value="HCP-like"/>
    <property type="match status" value="1"/>
</dbReference>
<dbReference type="Proteomes" id="UP000590749">
    <property type="component" value="Unassembled WGS sequence"/>
</dbReference>
<protein>
    <submittedName>
        <fullName evidence="1">Tetratricopeptide (TPR) repeat protein</fullName>
    </submittedName>
</protein>
<sequence length="795" mass="85942">MTDPQHLLAALDLRIRAFLDHDDRLPLFEPTVIADAEELLNAFVTGGQPVPVEVVETVAWLHWSRWRALPTDDHREDLYAARELFAILDQVDPNLVPQEFRETVDRESSYDAARILDGLTTEDDPALLDTAIAMLERGIDATLADDPHRGVHLLNLANGYRMRFERMGAPGQLDAAVEAARAALATGHFAGFGADAFRHTLEFVLDERYRLTQHPRDLDDLIEVMRDRFASPATDDPEWTLRAGRLTETILIRYGLSAQDRDLDEAITVGRAALAGGDDRLPWFGSNLAASLVWRFEQSGDLADLREAITVFQRAADALPHGDPVRVTCLSGLGGALITLFNADGGPGRLAEAITVGRAAVEAGPDNATAHANLALGLRTRFLTTGDPADLDESIRLARVAAADTDASDPNHGMFVSALSVSLQIRFEQFGRIGDLDDAVAASRSAAAILPTGHPGRASTMINLANGLRTRASQRGELADLHESIDACRAVLAVLPTRHRERATALANLALTLRDRYLALRDSADIDEAVETSRAAVAGLTAADPERPIYLMGLTRILRTRHKHEPGHDDVDEALQAARAAVTAGGDSPYQPISIEELSLTLLERYEDSSAAPDLDEALHYARLAIDASPPGNPNRAGYQFHLGYLLDLHGEHDGAVATWTDAAASSAGPLGNRIAAARAWGDSCARRERWPAAWRGYSAGIALLPLLSWRGIQRDSRERLLSDWAGLATDAAACAVLAGPPGEAAKVLESGRGVLWSQLLESRTAHTGALRERAPGLADRLHAVRESLDTAQVV</sequence>
<proteinExistence type="predicted"/>
<dbReference type="AlphaFoldDB" id="A0A7W5AS58"/>
<name>A0A7W5AS58_9ACTN</name>
<evidence type="ECO:0000313" key="2">
    <source>
        <dbReference type="Proteomes" id="UP000590749"/>
    </source>
</evidence>
<dbReference type="RefSeq" id="WP_183227152.1">
    <property type="nucleotide sequence ID" value="NZ_BMPW01000036.1"/>
</dbReference>
<dbReference type="Gene3D" id="1.25.40.10">
    <property type="entry name" value="Tetratricopeptide repeat domain"/>
    <property type="match status" value="1"/>
</dbReference>